<gene>
    <name evidence="8" type="ORF">ACFO5W_15005</name>
</gene>
<evidence type="ECO:0000256" key="6">
    <source>
        <dbReference type="SAM" id="Phobius"/>
    </source>
</evidence>
<feature type="transmembrane region" description="Helical" evidence="6">
    <location>
        <begin position="155"/>
        <end position="174"/>
    </location>
</feature>
<organism evidence="8 9">
    <name type="scientific">Dyella halodurans</name>
    <dbReference type="NCBI Taxonomy" id="1920171"/>
    <lineage>
        <taxon>Bacteria</taxon>
        <taxon>Pseudomonadati</taxon>
        <taxon>Pseudomonadota</taxon>
        <taxon>Gammaproteobacteria</taxon>
        <taxon>Lysobacterales</taxon>
        <taxon>Rhodanobacteraceae</taxon>
        <taxon>Dyella</taxon>
    </lineage>
</organism>
<accession>A0ABV9C5H6</accession>
<keyword evidence="9" id="KW-1185">Reference proteome</keyword>
<evidence type="ECO:0000313" key="8">
    <source>
        <dbReference type="EMBL" id="MFC4527952.1"/>
    </source>
</evidence>
<evidence type="ECO:0000259" key="7">
    <source>
        <dbReference type="Pfam" id="PF05231"/>
    </source>
</evidence>
<feature type="transmembrane region" description="Helical" evidence="6">
    <location>
        <begin position="110"/>
        <end position="135"/>
    </location>
</feature>
<keyword evidence="5 6" id="KW-0472">Membrane</keyword>
<dbReference type="RefSeq" id="WP_266151939.1">
    <property type="nucleotide sequence ID" value="NZ_CP064028.1"/>
</dbReference>
<sequence>MRPRWDGWLGHVAVALAYAVSYMLLRSMSVSHWNLPAGLRVACLLLVPYRYWPALIVGETIPVTYLGWSNQQDFGWIWASLMSIPPILFSAPAFAWCRRRMPLFHADGRVNMAMALSTILVGALVTALASCATLATMQMPHGQHAPAVTARILLGYFLGGFMGALTLAPAAMALRLWLPGIKTPAAWLAALRGRFVTDCALGVVPPLLLLMWLAFVGNAETMQVCRIAMFLPVAWMTLRHGWPGAAAAGTLASVAVQLTETVVRDPSVIQAQTLIAFAISTLLLLGSRLVPRVETAQHDASDAGDALRGFELAQQGLYQEELRLRQTAEALERIGVSMRDSQKRLLDRLRPVLPDNLEHMYSRHAAITQHEMHRLADALYPRTWRERGVPATFRDGPLLRAASLVGATYECDLAGSALELLAPDVHMMLYRLACETMVYVLAREPVRRIRLQIRGGQTQGRGWVVMRMTCARAVPAHRGKPALEWKQVVSLLGTNGQGMSSIRDRAQIYGGTVHQRDTQDQLCVSLLLHDALRAAPFTSPVMSFQQVASA</sequence>
<protein>
    <submittedName>
        <fullName evidence="8">MASE1 domain-containing protein</fullName>
    </submittedName>
</protein>
<evidence type="ECO:0000313" key="9">
    <source>
        <dbReference type="Proteomes" id="UP001595961"/>
    </source>
</evidence>
<feature type="transmembrane region" description="Helical" evidence="6">
    <location>
        <begin position="195"/>
        <end position="215"/>
    </location>
</feature>
<dbReference type="InterPro" id="IPR007895">
    <property type="entry name" value="MASE1"/>
</dbReference>
<reference evidence="9" key="1">
    <citation type="journal article" date="2019" name="Int. J. Syst. Evol. Microbiol.">
        <title>The Global Catalogue of Microorganisms (GCM) 10K type strain sequencing project: providing services to taxonomists for standard genome sequencing and annotation.</title>
        <authorList>
            <consortium name="The Broad Institute Genomics Platform"/>
            <consortium name="The Broad Institute Genome Sequencing Center for Infectious Disease"/>
            <person name="Wu L."/>
            <person name="Ma J."/>
        </authorList>
    </citation>
    <scope>NUCLEOTIDE SEQUENCE [LARGE SCALE GENOMIC DNA]</scope>
    <source>
        <strain evidence="9">CCM 4481</strain>
    </source>
</reference>
<dbReference type="EMBL" id="JBHSGA010000017">
    <property type="protein sequence ID" value="MFC4527952.1"/>
    <property type="molecule type" value="Genomic_DNA"/>
</dbReference>
<evidence type="ECO:0000256" key="4">
    <source>
        <dbReference type="ARBA" id="ARBA00022989"/>
    </source>
</evidence>
<feature type="domain" description="MASE1" evidence="7">
    <location>
        <begin position="13"/>
        <end position="286"/>
    </location>
</feature>
<keyword evidence="4 6" id="KW-1133">Transmembrane helix</keyword>
<evidence type="ECO:0000256" key="5">
    <source>
        <dbReference type="ARBA" id="ARBA00023136"/>
    </source>
</evidence>
<feature type="transmembrane region" description="Helical" evidence="6">
    <location>
        <begin position="76"/>
        <end position="98"/>
    </location>
</feature>
<evidence type="ECO:0000256" key="2">
    <source>
        <dbReference type="ARBA" id="ARBA00022475"/>
    </source>
</evidence>
<evidence type="ECO:0000256" key="3">
    <source>
        <dbReference type="ARBA" id="ARBA00022692"/>
    </source>
</evidence>
<name>A0ABV9C5H6_9GAMM</name>
<dbReference type="Pfam" id="PF05231">
    <property type="entry name" value="MASE1"/>
    <property type="match status" value="1"/>
</dbReference>
<comment type="caution">
    <text evidence="8">The sequence shown here is derived from an EMBL/GenBank/DDBJ whole genome shotgun (WGS) entry which is preliminary data.</text>
</comment>
<feature type="transmembrane region" description="Helical" evidence="6">
    <location>
        <begin position="6"/>
        <end position="25"/>
    </location>
</feature>
<proteinExistence type="predicted"/>
<evidence type="ECO:0000256" key="1">
    <source>
        <dbReference type="ARBA" id="ARBA00004651"/>
    </source>
</evidence>
<dbReference type="Proteomes" id="UP001595961">
    <property type="component" value="Unassembled WGS sequence"/>
</dbReference>
<keyword evidence="3 6" id="KW-0812">Transmembrane</keyword>
<keyword evidence="2" id="KW-1003">Cell membrane</keyword>
<comment type="subcellular location">
    <subcellularLocation>
        <location evidence="1">Cell membrane</location>
        <topology evidence="1">Multi-pass membrane protein</topology>
    </subcellularLocation>
</comment>